<reference evidence="2 4" key="2">
    <citation type="submission" date="2020-08" db="EMBL/GenBank/DDBJ databases">
        <title>Emergence of ISAba1-mediated novel tet(X) in Acinetobacter variabilis from a chicken farm.</title>
        <authorList>
            <person name="Peng K."/>
            <person name="Li R."/>
        </authorList>
    </citation>
    <scope>NUCLEOTIDE SEQUENCE [LARGE SCALE GENOMIC DNA]</scope>
    <source>
        <strain evidence="2 4">XM9F202-2</strain>
    </source>
</reference>
<dbReference type="GeneID" id="89665159"/>
<proteinExistence type="predicted"/>
<evidence type="ECO:0000313" key="4">
    <source>
        <dbReference type="Proteomes" id="UP000596079"/>
    </source>
</evidence>
<protein>
    <submittedName>
        <fullName evidence="1">Uncharacterized protein</fullName>
    </submittedName>
</protein>
<dbReference type="eggNOG" id="ENOG5031RBC">
    <property type="taxonomic scope" value="Bacteria"/>
</dbReference>
<organism evidence="1 3">
    <name type="scientific">Acinetobacter variabilis</name>
    <dbReference type="NCBI Taxonomy" id="70346"/>
    <lineage>
        <taxon>Bacteria</taxon>
        <taxon>Pseudomonadati</taxon>
        <taxon>Pseudomonadota</taxon>
        <taxon>Gammaproteobacteria</taxon>
        <taxon>Moraxellales</taxon>
        <taxon>Moraxellaceae</taxon>
        <taxon>Acinetobacter</taxon>
    </lineage>
</organism>
<accession>N8WT88</accession>
<dbReference type="RefSeq" id="WP_004785138.1">
    <property type="nucleotide sequence ID" value="NZ_CP060811.1"/>
</dbReference>
<dbReference type="EMBL" id="APPE01000072">
    <property type="protein sequence ID" value="ENU98104.1"/>
    <property type="molecule type" value="Genomic_DNA"/>
</dbReference>
<dbReference type="AlphaFoldDB" id="N8WT88"/>
<evidence type="ECO:0000313" key="3">
    <source>
        <dbReference type="Proteomes" id="UP000013070"/>
    </source>
</evidence>
<name>N8WT88_9GAMM</name>
<keyword evidence="3" id="KW-1185">Reference proteome</keyword>
<evidence type="ECO:0000313" key="1">
    <source>
        <dbReference type="EMBL" id="ENU98104.1"/>
    </source>
</evidence>
<accession>A0A7T7WI15</accession>
<evidence type="ECO:0000313" key="2">
    <source>
        <dbReference type="EMBL" id="QQN87541.1"/>
    </source>
</evidence>
<dbReference type="Proteomes" id="UP000013070">
    <property type="component" value="Unassembled WGS sequence"/>
</dbReference>
<dbReference type="EMBL" id="CP060811">
    <property type="protein sequence ID" value="QQN87541.1"/>
    <property type="molecule type" value="Genomic_DNA"/>
</dbReference>
<dbReference type="HOGENOM" id="CLU_142669_0_0_6"/>
<dbReference type="PATRIC" id="fig|1217710.3.peg.2808"/>
<gene>
    <name evidence="1" type="ORF">F969_02943</name>
    <name evidence="2" type="ORF">IAQ69_11875</name>
</gene>
<dbReference type="Proteomes" id="UP000596079">
    <property type="component" value="Chromosome"/>
</dbReference>
<reference evidence="1 3" key="1">
    <citation type="submission" date="2013-02" db="EMBL/GenBank/DDBJ databases">
        <title>The Genome Sequence of Acinetobacter sp. NIPH 899.</title>
        <authorList>
            <consortium name="The Broad Institute Genome Sequencing Platform"/>
            <consortium name="The Broad Institute Genome Sequencing Center for Infectious Disease"/>
            <person name="Cerqueira G."/>
            <person name="Feldgarden M."/>
            <person name="Courvalin P."/>
            <person name="Perichon B."/>
            <person name="Grillot-Courvalin C."/>
            <person name="Clermont D."/>
            <person name="Rocha E."/>
            <person name="Yoon E.-J."/>
            <person name="Nemec A."/>
            <person name="Walker B."/>
            <person name="Young S.K."/>
            <person name="Zeng Q."/>
            <person name="Gargeya S."/>
            <person name="Fitzgerald M."/>
            <person name="Haas B."/>
            <person name="Abouelleil A."/>
            <person name="Alvarado L."/>
            <person name="Arachchi H.M."/>
            <person name="Berlin A.M."/>
            <person name="Chapman S.B."/>
            <person name="Dewar J."/>
            <person name="Goldberg J."/>
            <person name="Griggs A."/>
            <person name="Gujja S."/>
            <person name="Hansen M."/>
            <person name="Howarth C."/>
            <person name="Imamovic A."/>
            <person name="Larimer J."/>
            <person name="McCowan C."/>
            <person name="Murphy C."/>
            <person name="Neiman D."/>
            <person name="Pearson M."/>
            <person name="Priest M."/>
            <person name="Roberts A."/>
            <person name="Saif S."/>
            <person name="Shea T."/>
            <person name="Sisk P."/>
            <person name="Sykes S."/>
            <person name="Wortman J."/>
            <person name="Nusbaum C."/>
            <person name="Birren B."/>
        </authorList>
    </citation>
    <scope>NUCLEOTIDE SEQUENCE [LARGE SCALE GENOMIC DNA]</scope>
    <source>
        <strain evidence="1 3">NIPH 899</strain>
    </source>
</reference>
<sequence length="151" mass="17206">MKKYELEISYPHQEEDEAEQLGSLSAEEILSTFKSINWQQLRVLQLQMQAAITTFTVTDSDAEQSIQITLNELAPSGQLEFRLESDIEVEAQHKILGLFSLKNKDYVSFRNLTMSQVQQYLMAFLNEDLDRLKTQYQSGHSVSPISAASKA</sequence>